<accession>A0AAC9HS63</accession>
<proteinExistence type="predicted"/>
<feature type="region of interest" description="Disordered" evidence="1">
    <location>
        <begin position="81"/>
        <end position="100"/>
    </location>
</feature>
<evidence type="ECO:0000256" key="1">
    <source>
        <dbReference type="SAM" id="MobiDB-lite"/>
    </source>
</evidence>
<protein>
    <submittedName>
        <fullName evidence="2">Uncharacterized protein</fullName>
    </submittedName>
</protein>
<dbReference type="AlphaFoldDB" id="A0AAC9HS63"/>
<dbReference type="Proteomes" id="UP000095210">
    <property type="component" value="Chromosome"/>
</dbReference>
<organism evidence="2 3">
    <name type="scientific">Actinoalloteichus hymeniacidonis</name>
    <dbReference type="NCBI Taxonomy" id="340345"/>
    <lineage>
        <taxon>Bacteria</taxon>
        <taxon>Bacillati</taxon>
        <taxon>Actinomycetota</taxon>
        <taxon>Actinomycetes</taxon>
        <taxon>Pseudonocardiales</taxon>
        <taxon>Pseudonocardiaceae</taxon>
        <taxon>Actinoalloteichus</taxon>
    </lineage>
</organism>
<evidence type="ECO:0000313" key="3">
    <source>
        <dbReference type="Proteomes" id="UP000095210"/>
    </source>
</evidence>
<gene>
    <name evidence="2" type="ORF">TL08_16980</name>
</gene>
<dbReference type="KEGG" id="ahm:TL08_16980"/>
<reference evidence="3" key="1">
    <citation type="submission" date="2016-03" db="EMBL/GenBank/DDBJ databases">
        <title>Complete genome sequence of the type strain Actinoalloteichus hymeniacidonis DSM 45092.</title>
        <authorList>
            <person name="Schaffert L."/>
            <person name="Albersmeier A."/>
            <person name="Winkler A."/>
            <person name="Kalinowski J."/>
            <person name="Zotchev S."/>
            <person name="Ruckert C."/>
        </authorList>
    </citation>
    <scope>NUCLEOTIDE SEQUENCE [LARGE SCALE GENOMIC DNA]</scope>
    <source>
        <strain evidence="3">HPA177(T) (DSM 45092(T))</strain>
    </source>
</reference>
<feature type="compositionally biased region" description="Basic and acidic residues" evidence="1">
    <location>
        <begin position="81"/>
        <end position="99"/>
    </location>
</feature>
<evidence type="ECO:0000313" key="2">
    <source>
        <dbReference type="EMBL" id="AOS64196.1"/>
    </source>
</evidence>
<name>A0AAC9HS63_9PSEU</name>
<dbReference type="RefSeq" id="WP_157421147.1">
    <property type="nucleotide sequence ID" value="NZ_CP014859.1"/>
</dbReference>
<sequence length="231" mass="25962">MNSHRSASHSDEFEEKCKSMQIMDVRNLHKIGSRLLLALISVTLTACTGEQAVNARDQLPSSCLNDIEIAISNTTGDLYNQERHNSEHSEDSEPQDDRPATMQCSANFLATNTKIEGPSRRFIQARYLMLPESDLFREPILHATTMYSDQVEEAEISSTVRKLHYVADEAHYWHDEEGPFPGARVIIRDRNLLINISFSGEDRSADQEVPMSPIEAQESAQTIAKAIAETL</sequence>
<dbReference type="EMBL" id="CP014859">
    <property type="protein sequence ID" value="AOS64196.1"/>
    <property type="molecule type" value="Genomic_DNA"/>
</dbReference>
<keyword evidence="3" id="KW-1185">Reference proteome</keyword>